<evidence type="ECO:0000259" key="1">
    <source>
        <dbReference type="Pfam" id="PF08818"/>
    </source>
</evidence>
<sequence>MAKTVPTEASVEAYMAALPDAERRADCAALVAMMERATGHPARMWGPGIVGFDRYAYKYDSGHSGESCVVGFSSRKPDLSIYLVPAAPGQDALLAKLGKHKMGKSCLSVRRLADVDLDVLQQLVADSVTETRKRHA</sequence>
<reference evidence="2 3" key="1">
    <citation type="submission" date="2019-12" db="EMBL/GenBank/DDBJ databases">
        <authorList>
            <person name="Xu J."/>
        </authorList>
    </citation>
    <scope>NUCLEOTIDE SEQUENCE [LARGE SCALE GENOMIC DNA]</scope>
    <source>
        <strain evidence="2 3">HX-5-24</strain>
    </source>
</reference>
<dbReference type="Proteomes" id="UP000479692">
    <property type="component" value="Unassembled WGS sequence"/>
</dbReference>
<dbReference type="InterPro" id="IPR014922">
    <property type="entry name" value="YdhG-like"/>
</dbReference>
<dbReference type="EMBL" id="WOXT01000001">
    <property type="protein sequence ID" value="MUV13493.1"/>
    <property type="molecule type" value="Genomic_DNA"/>
</dbReference>
<dbReference type="Gene3D" id="3.90.1150.200">
    <property type="match status" value="1"/>
</dbReference>
<proteinExistence type="predicted"/>
<organism evidence="2 3">
    <name type="scientific">Noviluteimonas gilva</name>
    <dbReference type="NCBI Taxonomy" id="2682097"/>
    <lineage>
        <taxon>Bacteria</taxon>
        <taxon>Pseudomonadati</taxon>
        <taxon>Pseudomonadota</taxon>
        <taxon>Gammaproteobacteria</taxon>
        <taxon>Lysobacterales</taxon>
        <taxon>Lysobacteraceae</taxon>
        <taxon>Noviluteimonas</taxon>
    </lineage>
</organism>
<feature type="domain" description="YdhG-like" evidence="1">
    <location>
        <begin position="23"/>
        <end position="127"/>
    </location>
</feature>
<evidence type="ECO:0000313" key="3">
    <source>
        <dbReference type="Proteomes" id="UP000479692"/>
    </source>
</evidence>
<dbReference type="SUPFAM" id="SSF159888">
    <property type="entry name" value="YdhG-like"/>
    <property type="match status" value="1"/>
</dbReference>
<name>A0A7C9HQX6_9GAMM</name>
<dbReference type="AlphaFoldDB" id="A0A7C9HQX6"/>
<dbReference type="Pfam" id="PF08818">
    <property type="entry name" value="DUF1801"/>
    <property type="match status" value="1"/>
</dbReference>
<accession>A0A7C9HQX6</accession>
<keyword evidence="3" id="KW-1185">Reference proteome</keyword>
<protein>
    <submittedName>
        <fullName evidence="2">DUF1801 domain-containing protein</fullName>
    </submittedName>
</protein>
<evidence type="ECO:0000313" key="2">
    <source>
        <dbReference type="EMBL" id="MUV13493.1"/>
    </source>
</evidence>
<dbReference type="RefSeq" id="WP_156640678.1">
    <property type="nucleotide sequence ID" value="NZ_WOXT01000001.1"/>
</dbReference>
<gene>
    <name evidence="2" type="ORF">GN331_04645</name>
</gene>
<comment type="caution">
    <text evidence="2">The sequence shown here is derived from an EMBL/GenBank/DDBJ whole genome shotgun (WGS) entry which is preliminary data.</text>
</comment>